<dbReference type="Proteomes" id="UP001359886">
    <property type="component" value="Unassembled WGS sequence"/>
</dbReference>
<keyword evidence="2" id="KW-1185">Reference proteome</keyword>
<gene>
    <name evidence="1" type="ORF">V3330_14555</name>
</gene>
<comment type="caution">
    <text evidence="1">The sequence shown here is derived from an EMBL/GenBank/DDBJ whole genome shotgun (WGS) entry which is preliminary data.</text>
</comment>
<dbReference type="EMBL" id="JAZHOG010000010">
    <property type="protein sequence ID" value="MEJ8568852.1"/>
    <property type="molecule type" value="Genomic_DNA"/>
</dbReference>
<organism evidence="1 2">
    <name type="scientific">Elongatibacter sediminis</name>
    <dbReference type="NCBI Taxonomy" id="3119006"/>
    <lineage>
        <taxon>Bacteria</taxon>
        <taxon>Pseudomonadati</taxon>
        <taxon>Pseudomonadota</taxon>
        <taxon>Gammaproteobacteria</taxon>
        <taxon>Chromatiales</taxon>
        <taxon>Wenzhouxiangellaceae</taxon>
        <taxon>Elongatibacter</taxon>
    </lineage>
</organism>
<sequence>MTQDEYVEGVLQKYATNKLAAQKAAESIAASIQAWAGSQLSKLSYSGSFAKETTNSLSTDVDLFISLKSSTKETLKEVYESLYKWARSNGWSPIRQNVSIGITLSGMKIDLVPGKKQTGYQNVHSLYKRKTGSWTQTNVKLHVDTVTSSGRTKEIRAIKIWRDLHGLSFPSFYLELMVIEGLKGRSISNLAANVLHALDYIGTNLATKRIVDPANTNNIISDDLSATEKGNVARKAKTSTAKQYWKEIIW</sequence>
<proteinExistence type="predicted"/>
<name>A0AAW9RFF5_9GAMM</name>
<dbReference type="RefSeq" id="WP_354696176.1">
    <property type="nucleotide sequence ID" value="NZ_JAZHOG010000010.1"/>
</dbReference>
<accession>A0AAW9RFF5</accession>
<evidence type="ECO:0000313" key="2">
    <source>
        <dbReference type="Proteomes" id="UP001359886"/>
    </source>
</evidence>
<evidence type="ECO:0000313" key="1">
    <source>
        <dbReference type="EMBL" id="MEJ8568852.1"/>
    </source>
</evidence>
<protein>
    <recommendedName>
        <fullName evidence="3">Nucleotidyltransferase</fullName>
    </recommendedName>
</protein>
<dbReference type="SUPFAM" id="SSF81301">
    <property type="entry name" value="Nucleotidyltransferase"/>
    <property type="match status" value="1"/>
</dbReference>
<dbReference type="InterPro" id="IPR043519">
    <property type="entry name" value="NT_sf"/>
</dbReference>
<reference evidence="1 2" key="1">
    <citation type="submission" date="2024-02" db="EMBL/GenBank/DDBJ databases">
        <title>A novel Wenzhouxiangellaceae bacterium, isolated from coastal sediments.</title>
        <authorList>
            <person name="Du Z.-J."/>
            <person name="Ye Y.-Q."/>
            <person name="Zhang X.-Y."/>
        </authorList>
    </citation>
    <scope>NUCLEOTIDE SEQUENCE [LARGE SCALE GENOMIC DNA]</scope>
    <source>
        <strain evidence="1 2">CH-27</strain>
    </source>
</reference>
<dbReference type="AlphaFoldDB" id="A0AAW9RFF5"/>
<evidence type="ECO:0008006" key="3">
    <source>
        <dbReference type="Google" id="ProtNLM"/>
    </source>
</evidence>
<dbReference type="Gene3D" id="3.30.460.10">
    <property type="entry name" value="Beta Polymerase, domain 2"/>
    <property type="match status" value="1"/>
</dbReference>